<gene>
    <name evidence="5" type="primary">bamE</name>
    <name evidence="5" type="ORF">NATSA_15155</name>
</gene>
<comment type="caution">
    <text evidence="5">The sequence shown here is derived from an EMBL/GenBank/DDBJ whole genome shotgun (WGS) entry which is preliminary data.</text>
</comment>
<proteinExistence type="predicted"/>
<dbReference type="EMBL" id="JAFIDN010000024">
    <property type="protein sequence ID" value="MBP3194010.1"/>
    <property type="molecule type" value="Genomic_DNA"/>
</dbReference>
<evidence type="ECO:0000256" key="3">
    <source>
        <dbReference type="SAM" id="Coils"/>
    </source>
</evidence>
<dbReference type="Proteomes" id="UP000673975">
    <property type="component" value="Unassembled WGS sequence"/>
</dbReference>
<dbReference type="RefSeq" id="WP_210513469.1">
    <property type="nucleotide sequence ID" value="NZ_JAFIDN010000024.1"/>
</dbReference>
<dbReference type="GO" id="GO:0019867">
    <property type="term" value="C:outer membrane"/>
    <property type="evidence" value="ECO:0007669"/>
    <property type="project" value="InterPro"/>
</dbReference>
<keyword evidence="2" id="KW-0472">Membrane</keyword>
<dbReference type="AlphaFoldDB" id="A0A8J7RN24"/>
<feature type="coiled-coil region" evidence="3">
    <location>
        <begin position="30"/>
        <end position="64"/>
    </location>
</feature>
<dbReference type="InterPro" id="IPR037873">
    <property type="entry name" value="BamE-like"/>
</dbReference>
<protein>
    <submittedName>
        <fullName evidence="5">Outer membrane protein assembly factor BamE</fullName>
    </submittedName>
</protein>
<keyword evidence="3" id="KW-0175">Coiled coil</keyword>
<accession>A0A8J7RN24</accession>
<dbReference type="Pfam" id="PF04355">
    <property type="entry name" value="BamE"/>
    <property type="match status" value="1"/>
</dbReference>
<evidence type="ECO:0000313" key="6">
    <source>
        <dbReference type="Proteomes" id="UP000673975"/>
    </source>
</evidence>
<organism evidence="5 6">
    <name type="scientific">Natronogracilivirga saccharolytica</name>
    <dbReference type="NCBI Taxonomy" id="2812953"/>
    <lineage>
        <taxon>Bacteria</taxon>
        <taxon>Pseudomonadati</taxon>
        <taxon>Balneolota</taxon>
        <taxon>Balneolia</taxon>
        <taxon>Balneolales</taxon>
        <taxon>Cyclonatronaceae</taxon>
        <taxon>Natronogracilivirga</taxon>
    </lineage>
</organism>
<keyword evidence="1" id="KW-0732">Signal</keyword>
<name>A0A8J7RN24_9BACT</name>
<evidence type="ECO:0000259" key="4">
    <source>
        <dbReference type="Pfam" id="PF04355"/>
    </source>
</evidence>
<feature type="domain" description="Outer membrane protein assembly factor BamE" evidence="4">
    <location>
        <begin position="79"/>
        <end position="115"/>
    </location>
</feature>
<dbReference type="Gene3D" id="3.30.1450.10">
    <property type="match status" value="1"/>
</dbReference>
<evidence type="ECO:0000256" key="1">
    <source>
        <dbReference type="ARBA" id="ARBA00022729"/>
    </source>
</evidence>
<dbReference type="InterPro" id="IPR007450">
    <property type="entry name" value="BamE_dom"/>
</dbReference>
<evidence type="ECO:0000313" key="5">
    <source>
        <dbReference type="EMBL" id="MBP3194010.1"/>
    </source>
</evidence>
<evidence type="ECO:0000256" key="2">
    <source>
        <dbReference type="ARBA" id="ARBA00023136"/>
    </source>
</evidence>
<reference evidence="5" key="1">
    <citation type="submission" date="2021-02" db="EMBL/GenBank/DDBJ databases">
        <title>Natronogracilivirga saccharolytica gen. nov. sp. nov. a new anaerobic, haloalkiliphilic carbohydrate-fermenting bacterium from soda lake and proposing of Cyclonatronumiaceae fam. nov. in the phylum Balneolaeota.</title>
        <authorList>
            <person name="Zhilina T.N."/>
            <person name="Sorokin D.Y."/>
            <person name="Zavarzina D.G."/>
            <person name="Toshchakov S.V."/>
            <person name="Kublanov I.V."/>
        </authorList>
    </citation>
    <scope>NUCLEOTIDE SEQUENCE</scope>
    <source>
        <strain evidence="5">Z-1702</strain>
    </source>
</reference>
<keyword evidence="6" id="KW-1185">Reference proteome</keyword>
<sequence>MNKTFINNVKDMKLAHIFVLLVFLCFSQKVLGQQNNNKELDSRITELEQVVASLQQRIIELETIVQGQQESGQPVAAKGNWQELRNWRQLQRGMTMQQVEELLGEPEKVNAGGTLTFWYWDYPGGPQVSFDRSNKVYGWSEPSR</sequence>